<evidence type="ECO:0000256" key="1">
    <source>
        <dbReference type="ARBA" id="ARBA00023015"/>
    </source>
</evidence>
<dbReference type="SMART" id="SM00342">
    <property type="entry name" value="HTH_ARAC"/>
    <property type="match status" value="1"/>
</dbReference>
<organism evidence="6 7">
    <name type="scientific">Paenibacillus agaridevorans</name>
    <dbReference type="NCBI Taxonomy" id="171404"/>
    <lineage>
        <taxon>Bacteria</taxon>
        <taxon>Bacillati</taxon>
        <taxon>Bacillota</taxon>
        <taxon>Bacilli</taxon>
        <taxon>Bacillales</taxon>
        <taxon>Paenibacillaceae</taxon>
        <taxon>Paenibacillus</taxon>
    </lineage>
</organism>
<evidence type="ECO:0000313" key="7">
    <source>
        <dbReference type="Proteomes" id="UP000245202"/>
    </source>
</evidence>
<name>A0A2R5ESD0_9BACL</name>
<sequence>MEKSVRSLSFLSKLTIFGCLLGTLPVIFIGSFSYMTSSKEIQENVASGNRQLLMQINSNVEQKLTTVNHTLNQVIHSTVLKRAIQGPLSADDFMTYNDIQNEIRYMQSFDTKLEDVILINERHNWMVKNSGLYAFDRYPFHEQLASLRNTPEGVSWVLTPSEWFYSEENARGTAACPYSISLVKKLPTSGLEKYGLAVANIPACSLQDLVELETSDATLAHMIILDEENRILLHSDPSLIGQPAEVAGMPADRLTDAAGDFVVAGEQGKQSVTYYRSELNGWHYLSVSSISAMTKESVKIGAYTLYICLFMLLVSLLLAWIGSRRMYSPIQLLLAQVGERMTDGRADRRSRNEFQVISERVHGLFQSKSQLEKEVQQHVQQARAFFLMRALQGNVRGSSMPEKLRQFGYDEQLESWRTMAVMALQIDFQEDSRYTKSDLDLLLFAVQNIVEELVPLQGRLAPVAMDGTIVVVVGSATEDATRFSEEMYAVTEQVQSQVAGYLNVQISIGLSLPFTAFDHLSVACREGIEALKQRMKLGTGIIIQYEHFEQQEGKPFWGIGYPSYIENELLDAIKLAEKDTARELLKQFLQAVFAEEHSPQEYQIPLARLLNSLLVVMQESGVGLGQIHPMKSSLLEELLKLPTHAEIEEWFWTGVVHPMVKVFRDRREAQYHNISEKIIDLVQHHYDSDLTLEECAARLHYNANYLSSVFRKETGHSFSEYLTMYRFNMAKRWLSDSEMPIKDIAARLRYNNPQNFIRSFRKQEGVTPGQYRERKRSG</sequence>
<dbReference type="PROSITE" id="PS01124">
    <property type="entry name" value="HTH_ARAC_FAMILY_2"/>
    <property type="match status" value="1"/>
</dbReference>
<feature type="transmembrane region" description="Helical" evidence="4">
    <location>
        <begin position="12"/>
        <end position="35"/>
    </location>
</feature>
<evidence type="ECO:0000313" key="6">
    <source>
        <dbReference type="EMBL" id="GBG09035.1"/>
    </source>
</evidence>
<dbReference type="InterPro" id="IPR018060">
    <property type="entry name" value="HTH_AraC"/>
</dbReference>
<dbReference type="EMBL" id="BDQX01000191">
    <property type="protein sequence ID" value="GBG09035.1"/>
    <property type="molecule type" value="Genomic_DNA"/>
</dbReference>
<dbReference type="InterPro" id="IPR009057">
    <property type="entry name" value="Homeodomain-like_sf"/>
</dbReference>
<reference evidence="6 7" key="1">
    <citation type="submission" date="2017-08" db="EMBL/GenBank/DDBJ databases">
        <title>Substantial Increase in Enzyme Production by Combined Drug-Resistance Mutations in Paenibacillus agaridevorans.</title>
        <authorList>
            <person name="Tanaka Y."/>
            <person name="Funane K."/>
            <person name="Hosaka T."/>
            <person name="Shiwa Y."/>
            <person name="Fujita N."/>
            <person name="Miyazaki T."/>
            <person name="Yoshikawa H."/>
            <person name="Murakami K."/>
            <person name="Kasahara K."/>
            <person name="Inaoka T."/>
            <person name="Hiraga Y."/>
            <person name="Ochi K."/>
        </authorList>
    </citation>
    <scope>NUCLEOTIDE SEQUENCE [LARGE SCALE GENOMIC DNA]</scope>
    <source>
        <strain evidence="6 7">T-3040</strain>
    </source>
</reference>
<dbReference type="InterPro" id="IPR041522">
    <property type="entry name" value="CdaR_GGDEF"/>
</dbReference>
<evidence type="ECO:0000256" key="2">
    <source>
        <dbReference type="ARBA" id="ARBA00023125"/>
    </source>
</evidence>
<evidence type="ECO:0000259" key="5">
    <source>
        <dbReference type="PROSITE" id="PS01124"/>
    </source>
</evidence>
<keyword evidence="2" id="KW-0238">DNA-binding</keyword>
<keyword evidence="4" id="KW-0812">Transmembrane</keyword>
<dbReference type="Pfam" id="PF12833">
    <property type="entry name" value="HTH_18"/>
    <property type="match status" value="1"/>
</dbReference>
<proteinExistence type="predicted"/>
<feature type="transmembrane region" description="Helical" evidence="4">
    <location>
        <begin position="300"/>
        <end position="321"/>
    </location>
</feature>
<dbReference type="Pfam" id="PF17853">
    <property type="entry name" value="GGDEF_2"/>
    <property type="match status" value="1"/>
</dbReference>
<keyword evidence="7" id="KW-1185">Reference proteome</keyword>
<evidence type="ECO:0000256" key="3">
    <source>
        <dbReference type="ARBA" id="ARBA00023163"/>
    </source>
</evidence>
<keyword evidence="4" id="KW-0472">Membrane</keyword>
<dbReference type="AlphaFoldDB" id="A0A2R5ESD0"/>
<feature type="domain" description="HTH araC/xylS-type" evidence="5">
    <location>
        <begin position="676"/>
        <end position="774"/>
    </location>
</feature>
<dbReference type="PANTHER" id="PTHR43280:SF10">
    <property type="entry name" value="REGULATORY PROTEIN POCR"/>
    <property type="match status" value="1"/>
</dbReference>
<protein>
    <submittedName>
        <fullName evidence="6">AraC family transcriptional regulator</fullName>
    </submittedName>
</protein>
<comment type="caution">
    <text evidence="6">The sequence shown here is derived from an EMBL/GenBank/DDBJ whole genome shotgun (WGS) entry which is preliminary data.</text>
</comment>
<dbReference type="GO" id="GO:0043565">
    <property type="term" value="F:sequence-specific DNA binding"/>
    <property type="evidence" value="ECO:0007669"/>
    <property type="project" value="InterPro"/>
</dbReference>
<keyword evidence="3" id="KW-0804">Transcription</keyword>
<gene>
    <name evidence="6" type="ORF">PAT3040_03657</name>
</gene>
<accession>A0A2R5ESD0</accession>
<dbReference type="GO" id="GO:0003700">
    <property type="term" value="F:DNA-binding transcription factor activity"/>
    <property type="evidence" value="ECO:0007669"/>
    <property type="project" value="InterPro"/>
</dbReference>
<keyword evidence="1" id="KW-0805">Transcription regulation</keyword>
<keyword evidence="4" id="KW-1133">Transmembrane helix</keyword>
<dbReference type="PANTHER" id="PTHR43280">
    <property type="entry name" value="ARAC-FAMILY TRANSCRIPTIONAL REGULATOR"/>
    <property type="match status" value="1"/>
</dbReference>
<dbReference type="Gene3D" id="1.10.10.60">
    <property type="entry name" value="Homeodomain-like"/>
    <property type="match status" value="2"/>
</dbReference>
<dbReference type="Proteomes" id="UP000245202">
    <property type="component" value="Unassembled WGS sequence"/>
</dbReference>
<dbReference type="SUPFAM" id="SSF46689">
    <property type="entry name" value="Homeodomain-like"/>
    <property type="match status" value="2"/>
</dbReference>
<evidence type="ECO:0000256" key="4">
    <source>
        <dbReference type="SAM" id="Phobius"/>
    </source>
</evidence>